<comment type="caution">
    <text evidence="1">The sequence shown here is derived from an EMBL/GenBank/DDBJ whole genome shotgun (WGS) entry which is preliminary data.</text>
</comment>
<keyword evidence="2" id="KW-1185">Reference proteome</keyword>
<dbReference type="AlphaFoldDB" id="A0A139I4W8"/>
<gene>
    <name evidence="1" type="ORF">AC579_2509</name>
</gene>
<proteinExistence type="predicted"/>
<protein>
    <submittedName>
        <fullName evidence="1">Uncharacterized protein</fullName>
    </submittedName>
</protein>
<dbReference type="STRING" id="113226.A0A139I4W8"/>
<evidence type="ECO:0000313" key="2">
    <source>
        <dbReference type="Proteomes" id="UP000073492"/>
    </source>
</evidence>
<dbReference type="OrthoDB" id="1879366at2759"/>
<name>A0A139I4W8_9PEZI</name>
<dbReference type="Proteomes" id="UP000073492">
    <property type="component" value="Unassembled WGS sequence"/>
</dbReference>
<accession>A0A139I4W8</accession>
<organism evidence="1 2">
    <name type="scientific">Pseudocercospora musae</name>
    <dbReference type="NCBI Taxonomy" id="113226"/>
    <lineage>
        <taxon>Eukaryota</taxon>
        <taxon>Fungi</taxon>
        <taxon>Dikarya</taxon>
        <taxon>Ascomycota</taxon>
        <taxon>Pezizomycotina</taxon>
        <taxon>Dothideomycetes</taxon>
        <taxon>Dothideomycetidae</taxon>
        <taxon>Mycosphaerellales</taxon>
        <taxon>Mycosphaerellaceae</taxon>
        <taxon>Pseudocercospora</taxon>
    </lineage>
</organism>
<evidence type="ECO:0000313" key="1">
    <source>
        <dbReference type="EMBL" id="KXT09592.1"/>
    </source>
</evidence>
<dbReference type="EMBL" id="LFZO01000323">
    <property type="protein sequence ID" value="KXT09592.1"/>
    <property type="molecule type" value="Genomic_DNA"/>
</dbReference>
<sequence>MRSETMHGDSTPTLVLEYLDRENLRMLVKETEEVLMAMFWESTIGLGESHGVALLIDPDRRELRFFGPQDKNFLISEWINRYEKSSSLVHALQPGSIREYQCAVCQQPLQMPVAISELQSNLSPASFDSLLSRTVDAFVRQNSDRFSECPTPDCGYLYRASIIHGSSATQTCSNCFAANYSEELAIPLLCYFQPGIIVKGVSCRKASSKIYRFLEGHIASLESGWKRQGLRLTTGDNDPFTTLTLEGTTVPHIAEAVDALEQVLRGFLIEGVKGPYWPPEFTGYGRSELRVLECTYGVIVEPNADKRELRLVGEWYDPSPSVVLAELPTPQQQYCPICDDDCETPIMHTPTAKTFEDLPSAQSAKARIRIRPYWNALTTHSSAAIQTKYTTVQRQTVAISSNPQAKVQHALAAAVSVQSVLPVELGIGPRGVKTCPRTKHSNTFRGLMGF</sequence>
<reference evidence="1 2" key="1">
    <citation type="submission" date="2015-07" db="EMBL/GenBank/DDBJ databases">
        <title>Comparative genomics of the Sigatoka disease complex on banana suggests a link between parallel evolutionary changes in Pseudocercospora fijiensis and Pseudocercospora eumusae and increased virulence on the banana host.</title>
        <authorList>
            <person name="Chang T.-C."/>
            <person name="Salvucci A."/>
            <person name="Crous P.W."/>
            <person name="Stergiopoulos I."/>
        </authorList>
    </citation>
    <scope>NUCLEOTIDE SEQUENCE [LARGE SCALE GENOMIC DNA]</scope>
    <source>
        <strain evidence="1 2">CBS 116634</strain>
    </source>
</reference>